<dbReference type="Proteomes" id="UP000034746">
    <property type="component" value="Unassembled WGS sequence"/>
</dbReference>
<dbReference type="SUPFAM" id="SSF102462">
    <property type="entry name" value="Peptidyl-tRNA hydrolase II"/>
    <property type="match status" value="1"/>
</dbReference>
<dbReference type="InterPro" id="IPR017021">
    <property type="entry name" value="UCP033763"/>
</dbReference>
<protein>
    <recommendedName>
        <fullName evidence="3">DUF2000 domain-containing protein</fullName>
    </recommendedName>
</protein>
<dbReference type="AlphaFoldDB" id="A0A0G0VF51"/>
<dbReference type="InterPro" id="IPR018988">
    <property type="entry name" value="DUF2000"/>
</dbReference>
<evidence type="ECO:0000313" key="2">
    <source>
        <dbReference type="Proteomes" id="UP000034746"/>
    </source>
</evidence>
<comment type="caution">
    <text evidence="1">The sequence shown here is derived from an EMBL/GenBank/DDBJ whole genome shotgun (WGS) entry which is preliminary data.</text>
</comment>
<organism evidence="1 2">
    <name type="scientific">Candidatus Uhrbacteria bacterium GW2011_GWF2_41_16</name>
    <dbReference type="NCBI Taxonomy" id="1618997"/>
    <lineage>
        <taxon>Bacteria</taxon>
        <taxon>Candidatus Uhriibacteriota</taxon>
    </lineage>
</organism>
<dbReference type="PIRSF" id="PIRSF033736">
    <property type="entry name" value="UCP033763"/>
    <property type="match status" value="1"/>
</dbReference>
<gene>
    <name evidence="1" type="ORF">UU48_C0004G0079</name>
</gene>
<dbReference type="PATRIC" id="fig|1618997.3.peg.478"/>
<dbReference type="Gene3D" id="3.40.1490.10">
    <property type="entry name" value="Bit1"/>
    <property type="match status" value="1"/>
</dbReference>
<name>A0A0G0VF51_9BACT</name>
<accession>A0A0G0VF51</accession>
<reference evidence="1 2" key="1">
    <citation type="journal article" date="2015" name="Nature">
        <title>rRNA introns, odd ribosomes, and small enigmatic genomes across a large radiation of phyla.</title>
        <authorList>
            <person name="Brown C.T."/>
            <person name="Hug L.A."/>
            <person name="Thomas B.C."/>
            <person name="Sharon I."/>
            <person name="Castelle C.J."/>
            <person name="Singh A."/>
            <person name="Wilkins M.J."/>
            <person name="Williams K.H."/>
            <person name="Banfield J.F."/>
        </authorList>
    </citation>
    <scope>NUCLEOTIDE SEQUENCE [LARGE SCALE GENOMIC DNA]</scope>
</reference>
<proteinExistence type="predicted"/>
<evidence type="ECO:0000313" key="1">
    <source>
        <dbReference type="EMBL" id="KKR98286.1"/>
    </source>
</evidence>
<sequence>MIQTKFVAVLNKKIETGKVMNALAHMTVGLVNSYPEKDMGVINYEDKSGGTHLASKYPYIILRADNSNKIRALRNTLIEKGIPFASFTSAMTIGGYEEQLERSKATPEEELEYYGVCMLGEKNVLDELTKKFSLWM</sequence>
<evidence type="ECO:0008006" key="3">
    <source>
        <dbReference type="Google" id="ProtNLM"/>
    </source>
</evidence>
<dbReference type="EMBL" id="LCAU01000004">
    <property type="protein sequence ID" value="KKR98286.1"/>
    <property type="molecule type" value="Genomic_DNA"/>
</dbReference>
<dbReference type="InterPro" id="IPR023476">
    <property type="entry name" value="Pep_tRNA_hydro_II_dom_sf"/>
</dbReference>
<dbReference type="Pfam" id="PF09391">
    <property type="entry name" value="DUF2000"/>
    <property type="match status" value="1"/>
</dbReference>